<comment type="cofactor">
    <cofactor evidence="1">
        <name>Mg(2+)</name>
        <dbReference type="ChEBI" id="CHEBI:18420"/>
    </cofactor>
</comment>
<evidence type="ECO:0000313" key="7">
    <source>
        <dbReference type="EMBL" id="CCK82463.1"/>
    </source>
</evidence>
<name>K0NQP3_DESTT</name>
<protein>
    <submittedName>
        <fullName evidence="7">IspB: octaprenyl-diphosphate synthase</fullName>
        <ecNumber evidence="7">2.5.1.-</ecNumber>
    </submittedName>
</protein>
<dbReference type="SUPFAM" id="SSF48576">
    <property type="entry name" value="Terpenoid synthases"/>
    <property type="match status" value="1"/>
</dbReference>
<dbReference type="InterPro" id="IPR008949">
    <property type="entry name" value="Isoprenoid_synthase_dom_sf"/>
</dbReference>
<dbReference type="OrthoDB" id="9805316at2"/>
<dbReference type="PROSITE" id="PS00444">
    <property type="entry name" value="POLYPRENYL_SYNTHASE_2"/>
    <property type="match status" value="1"/>
</dbReference>
<evidence type="ECO:0000256" key="6">
    <source>
        <dbReference type="RuleBase" id="RU004466"/>
    </source>
</evidence>
<dbReference type="EMBL" id="FO203503">
    <property type="protein sequence ID" value="CCK82463.1"/>
    <property type="molecule type" value="Genomic_DNA"/>
</dbReference>
<keyword evidence="3 6" id="KW-0808">Transferase</keyword>
<dbReference type="Gene3D" id="1.10.600.10">
    <property type="entry name" value="Farnesyl Diphosphate Synthase"/>
    <property type="match status" value="1"/>
</dbReference>
<dbReference type="GO" id="GO:0008299">
    <property type="term" value="P:isoprenoid biosynthetic process"/>
    <property type="evidence" value="ECO:0007669"/>
    <property type="project" value="InterPro"/>
</dbReference>
<proteinExistence type="inferred from homology"/>
<comment type="similarity">
    <text evidence="2 6">Belongs to the FPP/GGPP synthase family.</text>
</comment>
<dbReference type="Proteomes" id="UP000007347">
    <property type="component" value="Chromosome"/>
</dbReference>
<dbReference type="Pfam" id="PF00348">
    <property type="entry name" value="polyprenyl_synt"/>
    <property type="match status" value="1"/>
</dbReference>
<gene>
    <name evidence="7" type="primary">ispB</name>
    <name evidence="7" type="ordered locus">TOL2_C43070</name>
</gene>
<dbReference type="InterPro" id="IPR000092">
    <property type="entry name" value="Polyprenyl_synt"/>
</dbReference>
<dbReference type="AlphaFoldDB" id="K0NQP3"/>
<dbReference type="EC" id="2.5.1.-" evidence="7"/>
<evidence type="ECO:0000256" key="3">
    <source>
        <dbReference type="ARBA" id="ARBA00022679"/>
    </source>
</evidence>
<evidence type="ECO:0000256" key="1">
    <source>
        <dbReference type="ARBA" id="ARBA00001946"/>
    </source>
</evidence>
<keyword evidence="8" id="KW-1185">Reference proteome</keyword>
<organism evidence="7 8">
    <name type="scientific">Desulfobacula toluolica (strain DSM 7467 / Tol2)</name>
    <dbReference type="NCBI Taxonomy" id="651182"/>
    <lineage>
        <taxon>Bacteria</taxon>
        <taxon>Pseudomonadati</taxon>
        <taxon>Thermodesulfobacteriota</taxon>
        <taxon>Desulfobacteria</taxon>
        <taxon>Desulfobacterales</taxon>
        <taxon>Desulfobacteraceae</taxon>
        <taxon>Desulfobacula</taxon>
    </lineage>
</organism>
<sequence length="327" mass="36770">MTKGIKQRLVEMVATDLEKIEIALEHHLNPNLELVRQIASHLLFSGGKRLRPLLMIHSARLCGYHDEFEIVFSTIFEYLHAATLLHDDVVDEADIRRGKKAAHTKWSAAKVVLTGDFLLARALEIAAKTREPDIISIIAKITRDMSQGEIDQLGKKGKSDLSEHEYLEIIERKTAVLIQGACQSGAILAKAPKEKQEALNQYGFHLGMAFQMADDLLDYTASAKQLGKNPGADMREGKLTLPLIHTLANASPEDKAWIKDAIAETKFDLDQFEKLKQKLVAYKGIEYTENRAQDHIKKAKACLDYFEECPSKEFLCLVADYAIERKV</sequence>
<keyword evidence="4" id="KW-0479">Metal-binding</keyword>
<reference evidence="7 8" key="1">
    <citation type="journal article" date="2013" name="Environ. Microbiol.">
        <title>Complete genome, catabolic sub-proteomes and key-metabolites of Desulfobacula toluolica Tol2, a marine, aromatic compound-degrading, sulfate-reducing bacterium.</title>
        <authorList>
            <person name="Wohlbrand L."/>
            <person name="Jacob J.H."/>
            <person name="Kube M."/>
            <person name="Mussmann M."/>
            <person name="Jarling R."/>
            <person name="Beck A."/>
            <person name="Amann R."/>
            <person name="Wilkes H."/>
            <person name="Reinhardt R."/>
            <person name="Rabus R."/>
        </authorList>
    </citation>
    <scope>NUCLEOTIDE SEQUENCE [LARGE SCALE GENOMIC DNA]</scope>
    <source>
        <strain evidence="8">DSM 7467 / Tol2</strain>
    </source>
</reference>
<evidence type="ECO:0000313" key="8">
    <source>
        <dbReference type="Proteomes" id="UP000007347"/>
    </source>
</evidence>
<accession>K0NQP3</accession>
<dbReference type="KEGG" id="dto:TOL2_C43070"/>
<evidence type="ECO:0000256" key="5">
    <source>
        <dbReference type="ARBA" id="ARBA00022842"/>
    </source>
</evidence>
<dbReference type="PANTHER" id="PTHR12001:SF69">
    <property type="entry name" value="ALL TRANS-POLYPRENYL-DIPHOSPHATE SYNTHASE PDSS1"/>
    <property type="match status" value="1"/>
</dbReference>
<dbReference type="STRING" id="651182.TOL2_C43070"/>
<dbReference type="HOGENOM" id="CLU_014015_2_0_7"/>
<evidence type="ECO:0000256" key="4">
    <source>
        <dbReference type="ARBA" id="ARBA00022723"/>
    </source>
</evidence>
<dbReference type="GO" id="GO:0004659">
    <property type="term" value="F:prenyltransferase activity"/>
    <property type="evidence" value="ECO:0007669"/>
    <property type="project" value="InterPro"/>
</dbReference>
<dbReference type="RefSeq" id="WP_014959643.1">
    <property type="nucleotide sequence ID" value="NC_018645.1"/>
</dbReference>
<dbReference type="GO" id="GO:0046872">
    <property type="term" value="F:metal ion binding"/>
    <property type="evidence" value="ECO:0007669"/>
    <property type="project" value="UniProtKB-KW"/>
</dbReference>
<dbReference type="PANTHER" id="PTHR12001">
    <property type="entry name" value="GERANYLGERANYL PYROPHOSPHATE SYNTHASE"/>
    <property type="match status" value="1"/>
</dbReference>
<dbReference type="PROSITE" id="PS00723">
    <property type="entry name" value="POLYPRENYL_SYNTHASE_1"/>
    <property type="match status" value="1"/>
</dbReference>
<evidence type="ECO:0000256" key="2">
    <source>
        <dbReference type="ARBA" id="ARBA00006706"/>
    </source>
</evidence>
<dbReference type="CDD" id="cd00685">
    <property type="entry name" value="Trans_IPPS_HT"/>
    <property type="match status" value="1"/>
</dbReference>
<keyword evidence="5" id="KW-0460">Magnesium</keyword>
<dbReference type="SFLD" id="SFLDS00005">
    <property type="entry name" value="Isoprenoid_Synthase_Type_I"/>
    <property type="match status" value="1"/>
</dbReference>
<dbReference type="InterPro" id="IPR033749">
    <property type="entry name" value="Polyprenyl_synt_CS"/>
</dbReference>